<sequence length="141" mass="16352">MPFLKSCIIALLMCLSGWLEQDSSCPTCRLMLPSSFNDDAISNAPRGPVTHFFYFDGPRIAQWLPSFSVEFTHGGFPRHFARNERAEMVRLFQDSAERFPTFVQKELTWFLFREKAKVSDRDDSSERRLKRALALFTSEAF</sequence>
<evidence type="ECO:0000256" key="1">
    <source>
        <dbReference type="SAM" id="SignalP"/>
    </source>
</evidence>
<protein>
    <submittedName>
        <fullName evidence="3">Uncharacterized protein</fullName>
    </submittedName>
</protein>
<proteinExistence type="predicted"/>
<evidence type="ECO:0000313" key="3">
    <source>
        <dbReference type="WBParaSite" id="PEQ_0000411501-mRNA-1"/>
    </source>
</evidence>
<dbReference type="Proteomes" id="UP000887564">
    <property type="component" value="Unplaced"/>
</dbReference>
<reference evidence="3" key="1">
    <citation type="submission" date="2022-11" db="UniProtKB">
        <authorList>
            <consortium name="WormBaseParasite"/>
        </authorList>
    </citation>
    <scope>IDENTIFICATION</scope>
</reference>
<dbReference type="WBParaSite" id="PEQ_0000411501-mRNA-1">
    <property type="protein sequence ID" value="PEQ_0000411501-mRNA-1"/>
    <property type="gene ID" value="PEQ_0000411501"/>
</dbReference>
<dbReference type="SUPFAM" id="SSF57850">
    <property type="entry name" value="RING/U-box"/>
    <property type="match status" value="1"/>
</dbReference>
<keyword evidence="2" id="KW-1185">Reference proteome</keyword>
<feature type="chain" id="PRO_5037895475" evidence="1">
    <location>
        <begin position="20"/>
        <end position="141"/>
    </location>
</feature>
<accession>A0A914RCU3</accession>
<dbReference type="AlphaFoldDB" id="A0A914RCU3"/>
<evidence type="ECO:0000313" key="2">
    <source>
        <dbReference type="Proteomes" id="UP000887564"/>
    </source>
</evidence>
<keyword evidence="1" id="KW-0732">Signal</keyword>
<feature type="signal peptide" evidence="1">
    <location>
        <begin position="1"/>
        <end position="19"/>
    </location>
</feature>
<name>A0A914RCU3_PAREQ</name>
<organism evidence="2 3">
    <name type="scientific">Parascaris equorum</name>
    <name type="common">Equine roundworm</name>
    <dbReference type="NCBI Taxonomy" id="6256"/>
    <lineage>
        <taxon>Eukaryota</taxon>
        <taxon>Metazoa</taxon>
        <taxon>Ecdysozoa</taxon>
        <taxon>Nematoda</taxon>
        <taxon>Chromadorea</taxon>
        <taxon>Rhabditida</taxon>
        <taxon>Spirurina</taxon>
        <taxon>Ascaridomorpha</taxon>
        <taxon>Ascaridoidea</taxon>
        <taxon>Ascarididae</taxon>
        <taxon>Parascaris</taxon>
    </lineage>
</organism>